<keyword evidence="7" id="KW-0175">Coiled coil</keyword>
<protein>
    <recommendedName>
        <fullName evidence="13">Mis12 domain-containing protein</fullName>
    </recommendedName>
</protein>
<feature type="compositionally biased region" description="Polar residues" evidence="10">
    <location>
        <begin position="189"/>
        <end position="203"/>
    </location>
</feature>
<keyword evidence="12" id="KW-1185">Reference proteome</keyword>
<feature type="region of interest" description="Disordered" evidence="10">
    <location>
        <begin position="189"/>
        <end position="208"/>
    </location>
</feature>
<evidence type="ECO:0008006" key="13">
    <source>
        <dbReference type="Google" id="ProtNLM"/>
    </source>
</evidence>
<evidence type="ECO:0000256" key="6">
    <source>
        <dbReference type="ARBA" id="ARBA00022838"/>
    </source>
</evidence>
<dbReference type="Proteomes" id="UP001357485">
    <property type="component" value="Unassembled WGS sequence"/>
</dbReference>
<evidence type="ECO:0000256" key="5">
    <source>
        <dbReference type="ARBA" id="ARBA00022776"/>
    </source>
</evidence>
<evidence type="ECO:0000256" key="7">
    <source>
        <dbReference type="ARBA" id="ARBA00023054"/>
    </source>
</evidence>
<evidence type="ECO:0000256" key="9">
    <source>
        <dbReference type="ARBA" id="ARBA00023328"/>
    </source>
</evidence>
<keyword evidence="9" id="KW-0137">Centromere</keyword>
<keyword evidence="4" id="KW-0132">Cell division</keyword>
<evidence type="ECO:0000313" key="12">
    <source>
        <dbReference type="Proteomes" id="UP001357485"/>
    </source>
</evidence>
<evidence type="ECO:0000256" key="2">
    <source>
        <dbReference type="ARBA" id="ARBA00008643"/>
    </source>
</evidence>
<evidence type="ECO:0000313" key="11">
    <source>
        <dbReference type="EMBL" id="KAK5289749.1"/>
    </source>
</evidence>
<comment type="similarity">
    <text evidence="2">Belongs to the mis12 family.</text>
</comment>
<dbReference type="InterPro" id="IPR008685">
    <property type="entry name" value="Centromere_Mis12"/>
</dbReference>
<keyword evidence="6" id="KW-0995">Kinetochore</keyword>
<evidence type="ECO:0000256" key="4">
    <source>
        <dbReference type="ARBA" id="ARBA00022618"/>
    </source>
</evidence>
<dbReference type="PANTHER" id="PTHR14527:SF2">
    <property type="entry name" value="PROTEIN MIS12 HOMOLOG"/>
    <property type="match status" value="1"/>
</dbReference>
<dbReference type="PANTHER" id="PTHR14527">
    <property type="entry name" value="PROTEIN MIS12 HOMOLOG"/>
    <property type="match status" value="1"/>
</dbReference>
<reference evidence="11 12" key="1">
    <citation type="submission" date="2023-08" db="EMBL/GenBank/DDBJ databases">
        <title>Black Yeasts Isolated from many extreme environments.</title>
        <authorList>
            <person name="Coleine C."/>
            <person name="Stajich J.E."/>
            <person name="Selbmann L."/>
        </authorList>
    </citation>
    <scope>NUCLEOTIDE SEQUENCE [LARGE SCALE GENOMIC DNA]</scope>
    <source>
        <strain evidence="11 12">CCFEE 536</strain>
    </source>
</reference>
<keyword evidence="5" id="KW-0498">Mitosis</keyword>
<accession>A0ABR0M7H2</accession>
<feature type="region of interest" description="Disordered" evidence="10">
    <location>
        <begin position="57"/>
        <end position="78"/>
    </location>
</feature>
<feature type="compositionally biased region" description="Basic and acidic residues" evidence="10">
    <location>
        <begin position="57"/>
        <end position="68"/>
    </location>
</feature>
<dbReference type="Pfam" id="PF05859">
    <property type="entry name" value="Mis12"/>
    <property type="match status" value="1"/>
</dbReference>
<name>A0ABR0M7H2_9PEZI</name>
<evidence type="ECO:0000256" key="8">
    <source>
        <dbReference type="ARBA" id="ARBA00023306"/>
    </source>
</evidence>
<evidence type="ECO:0000256" key="1">
    <source>
        <dbReference type="ARBA" id="ARBA00004629"/>
    </source>
</evidence>
<comment type="caution">
    <text evidence="11">The sequence shown here is derived from an EMBL/GenBank/DDBJ whole genome shotgun (WGS) entry which is preliminary data.</text>
</comment>
<keyword evidence="3" id="KW-0158">Chromosome</keyword>
<dbReference type="EMBL" id="JAVRRA010000255">
    <property type="protein sequence ID" value="KAK5289749.1"/>
    <property type="molecule type" value="Genomic_DNA"/>
</dbReference>
<proteinExistence type="inferred from homology"/>
<sequence>MAQLRQIATSLLTEHFRYTPLTLVDDVINTVNELVFRAVNAVEEGLLNASPSSLGFDKKAADEGRIPETDGDGNESYPEARQEIEDGVQQLETLLNSTVDKNFDKLEIYVLRNVLAVPDDVASWVRLDHYKNLDFTPQKADDPTLESIQLLRRKLQETEKLQVTLQAEAARNEALIQQLQFLLSGSPSTAFKTEPSSSPTHDSMSARPSAPFAFLTSTPAAKPLGVSTTTARNPLTQNTTFALAQLPALRNLLASLRPKLTALPDAPVGDEETVAGERRAYIESQTRRHLERRGVDLDAGDSVGQGRRIGPEEVRAIEAIVGALRRDGQAGAGADAGAEAMEE</sequence>
<keyword evidence="8" id="KW-0131">Cell cycle</keyword>
<organism evidence="11 12">
    <name type="scientific">Cryomyces antarcticus</name>
    <dbReference type="NCBI Taxonomy" id="329879"/>
    <lineage>
        <taxon>Eukaryota</taxon>
        <taxon>Fungi</taxon>
        <taxon>Dikarya</taxon>
        <taxon>Ascomycota</taxon>
        <taxon>Pezizomycotina</taxon>
        <taxon>Dothideomycetes</taxon>
        <taxon>Dothideomycetes incertae sedis</taxon>
        <taxon>Cryomyces</taxon>
    </lineage>
</organism>
<gene>
    <name evidence="11" type="ORF">LTR16_002872</name>
</gene>
<evidence type="ECO:0000256" key="3">
    <source>
        <dbReference type="ARBA" id="ARBA00022454"/>
    </source>
</evidence>
<evidence type="ECO:0000256" key="10">
    <source>
        <dbReference type="SAM" id="MobiDB-lite"/>
    </source>
</evidence>
<comment type="subcellular location">
    <subcellularLocation>
        <location evidence="1">Chromosome</location>
        <location evidence="1">Centromere</location>
        <location evidence="1">Kinetochore</location>
    </subcellularLocation>
</comment>